<dbReference type="EMBL" id="CP119311">
    <property type="protein sequence ID" value="WEK38054.1"/>
    <property type="molecule type" value="Genomic_DNA"/>
</dbReference>
<name>A0AAJ5WXK9_9BACT</name>
<gene>
    <name evidence="3" type="ORF">P0Y53_11135</name>
</gene>
<keyword evidence="1" id="KW-0732">Signal</keyword>
<sequence length="239" mass="25665">MIKRFLLLLLTALPLWAAAQRQIINDENAVPRDIGSFHAVKISSPITLFLSQGEREVLVVSASEEKFRDLIRTEVRDGELHIWFDNKNNLIRNNQHLKLRVYLSFKELDKLQVSGASTVVVSGTLAVNQLSLDMSGASDFKGNVELGSLNVKVSGASDAVVSGKAGTVTIDANGASDFKGYELQSDQCSVTASGASDVKITVNKELNARASGASSVYYKGEGVVKEMKSSGASTVGKRS</sequence>
<dbReference type="AlphaFoldDB" id="A0AAJ5WXK9"/>
<organism evidence="3 4">
    <name type="scientific">Candidatus Pseudobacter hemicellulosilyticus</name>
    <dbReference type="NCBI Taxonomy" id="3121375"/>
    <lineage>
        <taxon>Bacteria</taxon>
        <taxon>Pseudomonadati</taxon>
        <taxon>Bacteroidota</taxon>
        <taxon>Chitinophagia</taxon>
        <taxon>Chitinophagales</taxon>
        <taxon>Chitinophagaceae</taxon>
        <taxon>Pseudobacter</taxon>
    </lineage>
</organism>
<evidence type="ECO:0000313" key="4">
    <source>
        <dbReference type="Proteomes" id="UP001220610"/>
    </source>
</evidence>
<dbReference type="InterPro" id="IPR021255">
    <property type="entry name" value="DUF2807"/>
</dbReference>
<protein>
    <submittedName>
        <fullName evidence="3">DUF2807 domain-containing protein</fullName>
    </submittedName>
</protein>
<reference evidence="3" key="1">
    <citation type="submission" date="2023-03" db="EMBL/GenBank/DDBJ databases">
        <title>Andean soil-derived lignocellulolytic bacterial consortium as a source of novel taxa and putative plastic-active enzymes.</title>
        <authorList>
            <person name="Diaz-Garcia L."/>
            <person name="Chuvochina M."/>
            <person name="Feuerriegel G."/>
            <person name="Bunk B."/>
            <person name="Sproer C."/>
            <person name="Streit W.R."/>
            <person name="Rodriguez L.M."/>
            <person name="Overmann J."/>
            <person name="Jimenez D.J."/>
        </authorList>
    </citation>
    <scope>NUCLEOTIDE SEQUENCE</scope>
    <source>
        <strain evidence="3">MAG 7</strain>
    </source>
</reference>
<evidence type="ECO:0000256" key="1">
    <source>
        <dbReference type="SAM" id="SignalP"/>
    </source>
</evidence>
<evidence type="ECO:0000313" key="3">
    <source>
        <dbReference type="EMBL" id="WEK38054.1"/>
    </source>
</evidence>
<accession>A0AAJ5WXK9</accession>
<feature type="signal peptide" evidence="1">
    <location>
        <begin position="1"/>
        <end position="17"/>
    </location>
</feature>
<feature type="domain" description="Putative auto-transporter adhesin head GIN" evidence="2">
    <location>
        <begin position="37"/>
        <end position="221"/>
    </location>
</feature>
<dbReference type="Proteomes" id="UP001220610">
    <property type="component" value="Chromosome"/>
</dbReference>
<proteinExistence type="predicted"/>
<dbReference type="Gene3D" id="2.160.20.120">
    <property type="match status" value="1"/>
</dbReference>
<evidence type="ECO:0000259" key="2">
    <source>
        <dbReference type="Pfam" id="PF10988"/>
    </source>
</evidence>
<dbReference type="Pfam" id="PF10988">
    <property type="entry name" value="DUF2807"/>
    <property type="match status" value="1"/>
</dbReference>
<feature type="chain" id="PRO_5042465046" evidence="1">
    <location>
        <begin position="18"/>
        <end position="239"/>
    </location>
</feature>